<gene>
    <name evidence="1" type="ORF">E2C01_077224</name>
</gene>
<evidence type="ECO:0000313" key="1">
    <source>
        <dbReference type="EMBL" id="MPC82551.1"/>
    </source>
</evidence>
<proteinExistence type="predicted"/>
<keyword evidence="2" id="KW-1185">Reference proteome</keyword>
<dbReference type="AlphaFoldDB" id="A0A5B7IAV2"/>
<dbReference type="EMBL" id="VSRR010060107">
    <property type="protein sequence ID" value="MPC82551.1"/>
    <property type="molecule type" value="Genomic_DNA"/>
</dbReference>
<reference evidence="1 2" key="1">
    <citation type="submission" date="2019-05" db="EMBL/GenBank/DDBJ databases">
        <title>Another draft genome of Portunus trituberculatus and its Hox gene families provides insights of decapod evolution.</title>
        <authorList>
            <person name="Jeong J.-H."/>
            <person name="Song I."/>
            <person name="Kim S."/>
            <person name="Choi T."/>
            <person name="Kim D."/>
            <person name="Ryu S."/>
            <person name="Kim W."/>
        </authorList>
    </citation>
    <scope>NUCLEOTIDE SEQUENCE [LARGE SCALE GENOMIC DNA]</scope>
    <source>
        <tissue evidence="1">Muscle</tissue>
    </source>
</reference>
<name>A0A5B7IAV2_PORTR</name>
<dbReference type="Proteomes" id="UP000324222">
    <property type="component" value="Unassembled WGS sequence"/>
</dbReference>
<organism evidence="1 2">
    <name type="scientific">Portunus trituberculatus</name>
    <name type="common">Swimming crab</name>
    <name type="synonym">Neptunus trituberculatus</name>
    <dbReference type="NCBI Taxonomy" id="210409"/>
    <lineage>
        <taxon>Eukaryota</taxon>
        <taxon>Metazoa</taxon>
        <taxon>Ecdysozoa</taxon>
        <taxon>Arthropoda</taxon>
        <taxon>Crustacea</taxon>
        <taxon>Multicrustacea</taxon>
        <taxon>Malacostraca</taxon>
        <taxon>Eumalacostraca</taxon>
        <taxon>Eucarida</taxon>
        <taxon>Decapoda</taxon>
        <taxon>Pleocyemata</taxon>
        <taxon>Brachyura</taxon>
        <taxon>Eubrachyura</taxon>
        <taxon>Portunoidea</taxon>
        <taxon>Portunidae</taxon>
        <taxon>Portuninae</taxon>
        <taxon>Portunus</taxon>
    </lineage>
</organism>
<evidence type="ECO:0000313" key="2">
    <source>
        <dbReference type="Proteomes" id="UP000324222"/>
    </source>
</evidence>
<protein>
    <submittedName>
        <fullName evidence="1">Uncharacterized protein</fullName>
    </submittedName>
</protein>
<accession>A0A5B7IAV2</accession>
<comment type="caution">
    <text evidence="1">The sequence shown here is derived from an EMBL/GenBank/DDBJ whole genome shotgun (WGS) entry which is preliminary data.</text>
</comment>
<sequence>MWSLFQQCGAFHVRTVEVFPRFTSPSIAKPVSRALLSSTTHYHVQEASRGWDTVQTATPSPRVSCCWARAWPSCSSRAHHSSHAVTTWPPRHTVTRTPPHSVHYISNAQTLQM</sequence>